<dbReference type="HOGENOM" id="CLU_157482_0_0_1"/>
<gene>
    <name evidence="1" type="primary">Dper\GL14015</name>
    <name evidence="1" type="ORF">Dper_GL14015</name>
</gene>
<proteinExistence type="predicted"/>
<dbReference type="PhylomeDB" id="B4GNG7"/>
<name>B4GNG7_DROPE</name>
<accession>B4GNG7</accession>
<organism evidence="2">
    <name type="scientific">Drosophila persimilis</name>
    <name type="common">Fruit fly</name>
    <dbReference type="NCBI Taxonomy" id="7234"/>
    <lineage>
        <taxon>Eukaryota</taxon>
        <taxon>Metazoa</taxon>
        <taxon>Ecdysozoa</taxon>
        <taxon>Arthropoda</taxon>
        <taxon>Hexapoda</taxon>
        <taxon>Insecta</taxon>
        <taxon>Pterygota</taxon>
        <taxon>Neoptera</taxon>
        <taxon>Endopterygota</taxon>
        <taxon>Diptera</taxon>
        <taxon>Brachycera</taxon>
        <taxon>Muscomorpha</taxon>
        <taxon>Ephydroidea</taxon>
        <taxon>Drosophilidae</taxon>
        <taxon>Drosophila</taxon>
        <taxon>Sophophora</taxon>
    </lineage>
</organism>
<dbReference type="eggNOG" id="KOG3658">
    <property type="taxonomic scope" value="Eukaryota"/>
</dbReference>
<dbReference type="KEGG" id="dpe:6594800"/>
<evidence type="ECO:0000313" key="1">
    <source>
        <dbReference type="EMBL" id="EDW39293.1"/>
    </source>
</evidence>
<dbReference type="OMA" id="NPICEPF"/>
<reference evidence="1 2" key="1">
    <citation type="journal article" date="2007" name="Nature">
        <title>Evolution of genes and genomes on the Drosophila phylogeny.</title>
        <authorList>
            <consortium name="Drosophila 12 Genomes Consortium"/>
            <person name="Clark A.G."/>
            <person name="Eisen M.B."/>
            <person name="Smith D.R."/>
            <person name="Bergman C.M."/>
            <person name="Oliver B."/>
            <person name="Markow T.A."/>
            <person name="Kaufman T.C."/>
            <person name="Kellis M."/>
            <person name="Gelbart W."/>
            <person name="Iyer V.N."/>
            <person name="Pollard D.A."/>
            <person name="Sackton T.B."/>
            <person name="Larracuente A.M."/>
            <person name="Singh N.D."/>
            <person name="Abad J.P."/>
            <person name="Abt D.N."/>
            <person name="Adryan B."/>
            <person name="Aguade M."/>
            <person name="Akashi H."/>
            <person name="Anderson W.W."/>
            <person name="Aquadro C.F."/>
            <person name="Ardell D.H."/>
            <person name="Arguello R."/>
            <person name="Artieri C.G."/>
            <person name="Barbash D.A."/>
            <person name="Barker D."/>
            <person name="Barsanti P."/>
            <person name="Batterham P."/>
            <person name="Batzoglou S."/>
            <person name="Begun D."/>
            <person name="Bhutkar A."/>
            <person name="Blanco E."/>
            <person name="Bosak S.A."/>
            <person name="Bradley R.K."/>
            <person name="Brand A.D."/>
            <person name="Brent M.R."/>
            <person name="Brooks A.N."/>
            <person name="Brown R.H."/>
            <person name="Butlin R.K."/>
            <person name="Caggese C."/>
            <person name="Calvi B.R."/>
            <person name="Bernardo de Carvalho A."/>
            <person name="Caspi A."/>
            <person name="Castrezana S."/>
            <person name="Celniker S.E."/>
            <person name="Chang J.L."/>
            <person name="Chapple C."/>
            <person name="Chatterji S."/>
            <person name="Chinwalla A."/>
            <person name="Civetta A."/>
            <person name="Clifton S.W."/>
            <person name="Comeron J.M."/>
            <person name="Costello J.C."/>
            <person name="Coyne J.A."/>
            <person name="Daub J."/>
            <person name="David R.G."/>
            <person name="Delcher A.L."/>
            <person name="Delehaunty K."/>
            <person name="Do C.B."/>
            <person name="Ebling H."/>
            <person name="Edwards K."/>
            <person name="Eickbush T."/>
            <person name="Evans J.D."/>
            <person name="Filipski A."/>
            <person name="Findeiss S."/>
            <person name="Freyhult E."/>
            <person name="Fulton L."/>
            <person name="Fulton R."/>
            <person name="Garcia A.C."/>
            <person name="Gardiner A."/>
            <person name="Garfield D.A."/>
            <person name="Garvin B.E."/>
            <person name="Gibson G."/>
            <person name="Gilbert D."/>
            <person name="Gnerre S."/>
            <person name="Godfrey J."/>
            <person name="Good R."/>
            <person name="Gotea V."/>
            <person name="Gravely B."/>
            <person name="Greenberg A.J."/>
            <person name="Griffiths-Jones S."/>
            <person name="Gross S."/>
            <person name="Guigo R."/>
            <person name="Gustafson E.A."/>
            <person name="Haerty W."/>
            <person name="Hahn M.W."/>
            <person name="Halligan D.L."/>
            <person name="Halpern A.L."/>
            <person name="Halter G.M."/>
            <person name="Han M.V."/>
            <person name="Heger A."/>
            <person name="Hillier L."/>
            <person name="Hinrichs A.S."/>
            <person name="Holmes I."/>
            <person name="Hoskins R.A."/>
            <person name="Hubisz M.J."/>
            <person name="Hultmark D."/>
            <person name="Huntley M.A."/>
            <person name="Jaffe D.B."/>
            <person name="Jagadeeshan S."/>
            <person name="Jeck W.R."/>
            <person name="Johnson J."/>
            <person name="Jones C.D."/>
            <person name="Jordan W.C."/>
            <person name="Karpen G.H."/>
            <person name="Kataoka E."/>
            <person name="Keightley P.D."/>
            <person name="Kheradpour P."/>
            <person name="Kirkness E.F."/>
            <person name="Koerich L.B."/>
            <person name="Kristiansen K."/>
            <person name="Kudrna D."/>
            <person name="Kulathinal R.J."/>
            <person name="Kumar S."/>
            <person name="Kwok R."/>
            <person name="Lander E."/>
            <person name="Langley C.H."/>
            <person name="Lapoint R."/>
            <person name="Lazzaro B.P."/>
            <person name="Lee S.J."/>
            <person name="Levesque L."/>
            <person name="Li R."/>
            <person name="Lin C.F."/>
            <person name="Lin M.F."/>
            <person name="Lindblad-Toh K."/>
            <person name="Llopart A."/>
            <person name="Long M."/>
            <person name="Low L."/>
            <person name="Lozovsky E."/>
            <person name="Lu J."/>
            <person name="Luo M."/>
            <person name="Machado C.A."/>
            <person name="Makalowski W."/>
            <person name="Marzo M."/>
            <person name="Matsuda M."/>
            <person name="Matzkin L."/>
            <person name="McAllister B."/>
            <person name="McBride C.S."/>
            <person name="McKernan B."/>
            <person name="McKernan K."/>
            <person name="Mendez-Lago M."/>
            <person name="Minx P."/>
            <person name="Mollenhauer M.U."/>
            <person name="Montooth K."/>
            <person name="Mount S.M."/>
            <person name="Mu X."/>
            <person name="Myers E."/>
            <person name="Negre B."/>
            <person name="Newfeld S."/>
            <person name="Nielsen R."/>
            <person name="Noor M.A."/>
            <person name="O'Grady P."/>
            <person name="Pachter L."/>
            <person name="Papaceit M."/>
            <person name="Parisi M.J."/>
            <person name="Parisi M."/>
            <person name="Parts L."/>
            <person name="Pedersen J.S."/>
            <person name="Pesole G."/>
            <person name="Phillippy A.M."/>
            <person name="Ponting C.P."/>
            <person name="Pop M."/>
            <person name="Porcelli D."/>
            <person name="Powell J.R."/>
            <person name="Prohaska S."/>
            <person name="Pruitt K."/>
            <person name="Puig M."/>
            <person name="Quesneville H."/>
            <person name="Ram K.R."/>
            <person name="Rand D."/>
            <person name="Rasmussen M.D."/>
            <person name="Reed L.K."/>
            <person name="Reenan R."/>
            <person name="Reily A."/>
            <person name="Remington K.A."/>
            <person name="Rieger T.T."/>
            <person name="Ritchie M.G."/>
            <person name="Robin C."/>
            <person name="Rogers Y.H."/>
            <person name="Rohde C."/>
            <person name="Rozas J."/>
            <person name="Rubenfield M.J."/>
            <person name="Ruiz A."/>
            <person name="Russo S."/>
            <person name="Salzberg S.L."/>
            <person name="Sanchez-Gracia A."/>
            <person name="Saranga D.J."/>
            <person name="Sato H."/>
            <person name="Schaeffer S.W."/>
            <person name="Schatz M.C."/>
            <person name="Schlenke T."/>
            <person name="Schwartz R."/>
            <person name="Segarra C."/>
            <person name="Singh R.S."/>
            <person name="Sirot L."/>
            <person name="Sirota M."/>
            <person name="Sisneros N.B."/>
            <person name="Smith C.D."/>
            <person name="Smith T.F."/>
            <person name="Spieth J."/>
            <person name="Stage D.E."/>
            <person name="Stark A."/>
            <person name="Stephan W."/>
            <person name="Strausberg R.L."/>
            <person name="Strempel S."/>
            <person name="Sturgill D."/>
            <person name="Sutton G."/>
            <person name="Sutton G.G."/>
            <person name="Tao W."/>
            <person name="Teichmann S."/>
            <person name="Tobari Y.N."/>
            <person name="Tomimura Y."/>
            <person name="Tsolas J.M."/>
            <person name="Valente V.L."/>
            <person name="Venter E."/>
            <person name="Venter J.C."/>
            <person name="Vicario S."/>
            <person name="Vieira F.G."/>
            <person name="Vilella A.J."/>
            <person name="Villasante A."/>
            <person name="Walenz B."/>
            <person name="Wang J."/>
            <person name="Wasserman M."/>
            <person name="Watts T."/>
            <person name="Wilson D."/>
            <person name="Wilson R.K."/>
            <person name="Wing R.A."/>
            <person name="Wolfner M.F."/>
            <person name="Wong A."/>
            <person name="Wong G.K."/>
            <person name="Wu C.I."/>
            <person name="Wu G."/>
            <person name="Yamamoto D."/>
            <person name="Yang H.P."/>
            <person name="Yang S.P."/>
            <person name="Yorke J.A."/>
            <person name="Yoshida K."/>
            <person name="Zdobnov E."/>
            <person name="Zhang P."/>
            <person name="Zhang Y."/>
            <person name="Zimin A.V."/>
            <person name="Baldwin J."/>
            <person name="Abdouelleil A."/>
            <person name="Abdulkadir J."/>
            <person name="Abebe A."/>
            <person name="Abera B."/>
            <person name="Abreu J."/>
            <person name="Acer S.C."/>
            <person name="Aftuck L."/>
            <person name="Alexander A."/>
            <person name="An P."/>
            <person name="Anderson E."/>
            <person name="Anderson S."/>
            <person name="Arachi H."/>
            <person name="Azer M."/>
            <person name="Bachantsang P."/>
            <person name="Barry A."/>
            <person name="Bayul T."/>
            <person name="Berlin A."/>
            <person name="Bessette D."/>
            <person name="Bloom T."/>
            <person name="Blye J."/>
            <person name="Boguslavskiy L."/>
            <person name="Bonnet C."/>
            <person name="Boukhgalter B."/>
            <person name="Bourzgui I."/>
            <person name="Brown A."/>
            <person name="Cahill P."/>
            <person name="Channer S."/>
            <person name="Cheshatsang Y."/>
            <person name="Chuda L."/>
            <person name="Citroen M."/>
            <person name="Collymore A."/>
            <person name="Cooke P."/>
            <person name="Costello M."/>
            <person name="D'Aco K."/>
            <person name="Daza R."/>
            <person name="De Haan G."/>
            <person name="DeGray S."/>
            <person name="DeMaso C."/>
            <person name="Dhargay N."/>
            <person name="Dooley K."/>
            <person name="Dooley E."/>
            <person name="Doricent M."/>
            <person name="Dorje P."/>
            <person name="Dorjee K."/>
            <person name="Dupes A."/>
            <person name="Elong R."/>
            <person name="Falk J."/>
            <person name="Farina A."/>
            <person name="Faro S."/>
            <person name="Ferguson D."/>
            <person name="Fisher S."/>
            <person name="Foley C.D."/>
            <person name="Franke A."/>
            <person name="Friedrich D."/>
            <person name="Gadbois L."/>
            <person name="Gearin G."/>
            <person name="Gearin C.R."/>
            <person name="Giannoukos G."/>
            <person name="Goode T."/>
            <person name="Graham J."/>
            <person name="Grandbois E."/>
            <person name="Grewal S."/>
            <person name="Gyaltsen K."/>
            <person name="Hafez N."/>
            <person name="Hagos B."/>
            <person name="Hall J."/>
            <person name="Henson C."/>
            <person name="Hollinger A."/>
            <person name="Honan T."/>
            <person name="Huard M.D."/>
            <person name="Hughes L."/>
            <person name="Hurhula B."/>
            <person name="Husby M.E."/>
            <person name="Kamat A."/>
            <person name="Kanga B."/>
            <person name="Kashin S."/>
            <person name="Khazanovich D."/>
            <person name="Kisner P."/>
            <person name="Lance K."/>
            <person name="Lara M."/>
            <person name="Lee W."/>
            <person name="Lennon N."/>
            <person name="Letendre F."/>
            <person name="LeVine R."/>
            <person name="Lipovsky A."/>
            <person name="Liu X."/>
            <person name="Liu J."/>
            <person name="Liu S."/>
            <person name="Lokyitsang T."/>
            <person name="Lokyitsang Y."/>
            <person name="Lubonja R."/>
            <person name="Lui A."/>
            <person name="MacDonald P."/>
            <person name="Magnisalis V."/>
            <person name="Maru K."/>
            <person name="Matthews C."/>
            <person name="McCusker W."/>
            <person name="McDonough S."/>
            <person name="Mehta T."/>
            <person name="Meldrim J."/>
            <person name="Meneus L."/>
            <person name="Mihai O."/>
            <person name="Mihalev A."/>
            <person name="Mihova T."/>
            <person name="Mittelman R."/>
            <person name="Mlenga V."/>
            <person name="Montmayeur A."/>
            <person name="Mulrain L."/>
            <person name="Navidi A."/>
            <person name="Naylor J."/>
            <person name="Negash T."/>
            <person name="Nguyen T."/>
            <person name="Nguyen N."/>
            <person name="Nicol R."/>
            <person name="Norbu C."/>
            <person name="Norbu N."/>
            <person name="Novod N."/>
            <person name="O'Neill B."/>
            <person name="Osman S."/>
            <person name="Markiewicz E."/>
            <person name="Oyono O.L."/>
            <person name="Patti C."/>
            <person name="Phunkhang P."/>
            <person name="Pierre F."/>
            <person name="Priest M."/>
            <person name="Raghuraman S."/>
            <person name="Rege F."/>
            <person name="Reyes R."/>
            <person name="Rise C."/>
            <person name="Rogov P."/>
            <person name="Ross K."/>
            <person name="Ryan E."/>
            <person name="Settipalli S."/>
            <person name="Shea T."/>
            <person name="Sherpa N."/>
            <person name="Shi L."/>
            <person name="Shih D."/>
            <person name="Sparrow T."/>
            <person name="Spaulding J."/>
            <person name="Stalker J."/>
            <person name="Stange-Thomann N."/>
            <person name="Stavropoulos S."/>
            <person name="Stone C."/>
            <person name="Strader C."/>
            <person name="Tesfaye S."/>
            <person name="Thomson T."/>
            <person name="Thoulutsang Y."/>
            <person name="Thoulutsang D."/>
            <person name="Topham K."/>
            <person name="Topping I."/>
            <person name="Tsamla T."/>
            <person name="Vassiliev H."/>
            <person name="Vo A."/>
            <person name="Wangchuk T."/>
            <person name="Wangdi T."/>
            <person name="Weiand M."/>
            <person name="Wilkinson J."/>
            <person name="Wilson A."/>
            <person name="Yadav S."/>
            <person name="Young G."/>
            <person name="Yu Q."/>
            <person name="Zembek L."/>
            <person name="Zhong D."/>
            <person name="Zimmer A."/>
            <person name="Zwirko Z."/>
            <person name="Jaffe D.B."/>
            <person name="Alvarez P."/>
            <person name="Brockman W."/>
            <person name="Butler J."/>
            <person name="Chin C."/>
            <person name="Gnerre S."/>
            <person name="Grabherr M."/>
            <person name="Kleber M."/>
            <person name="Mauceli E."/>
            <person name="MacCallum I."/>
        </authorList>
    </citation>
    <scope>NUCLEOTIDE SEQUENCE [LARGE SCALE GENOMIC DNA]</scope>
    <source>
        <strain evidence="2">MSH-3 / Tucson 14011-0111.49</strain>
    </source>
</reference>
<sequence>MANSICDPFTNLPVKFDIDQLIKEFKPEVQKQDIYEAKGPRDFLHLPCKDWTILPRFEYQLEHLKTSLSCRLSQYLRCRYTKFLDNVPQNYVTIATYGSNVNRMPKPRRKTLNGQFYGVDNKLAPIPVLADPRQHHATKIKRK</sequence>
<dbReference type="EMBL" id="CH479186">
    <property type="protein sequence ID" value="EDW39293.1"/>
    <property type="molecule type" value="Genomic_DNA"/>
</dbReference>
<dbReference type="AlphaFoldDB" id="B4GNG7"/>
<evidence type="ECO:0000313" key="2">
    <source>
        <dbReference type="Proteomes" id="UP000008744"/>
    </source>
</evidence>
<dbReference type="OrthoDB" id="7912423at2759"/>
<dbReference type="Proteomes" id="UP000008744">
    <property type="component" value="Unassembled WGS sequence"/>
</dbReference>
<keyword evidence="2" id="KW-1185">Reference proteome</keyword>
<protein>
    <submittedName>
        <fullName evidence="1">GL14015</fullName>
    </submittedName>
</protein>